<proteinExistence type="inferred from homology"/>
<dbReference type="Gene3D" id="3.90.850.10">
    <property type="entry name" value="Fumarylacetoacetase-like, C-terminal domain"/>
    <property type="match status" value="1"/>
</dbReference>
<dbReference type="GO" id="GO:0008704">
    <property type="term" value="F:5-carboxymethyl-2-hydroxymuconate delta-isomerase activity"/>
    <property type="evidence" value="ECO:0007669"/>
    <property type="project" value="UniProtKB-EC"/>
</dbReference>
<evidence type="ECO:0000256" key="4">
    <source>
        <dbReference type="ARBA" id="ARBA00052790"/>
    </source>
</evidence>
<sequence>MRLVHFEMGGVAGIAADEGSGWHGLVEHEDGFPGMLPALIAQGADLLRIGRELLPERAIDLSAVRLLPPVPTPPKILCVGLNYDDHLEESGLQKPVYPEIFARFATSLIAHGEPIRLPPESPALDFESELAVVIGKGGRRISRQSALDHVAGYSLFNDATIRDFQMRTPQWTMGKNFDGTGAFGPWLVTPDALPPGARGLRIQGRLNGQVMQDSSTELLIFDVPALIDMISVAISLEPGDVIITGTPGGIGATRKPPVFMQPGDVFEVEIERMGVLSNPVQRDSAGDAPP</sequence>
<comment type="catalytic activity">
    <reaction evidence="4">
        <text>(2E,4Z)-5-hydroxypenta-2,4-diene-1,2,5-tricarboxylate = (3E,5R)-5-carboxy-2-oxohept-3-enedioate</text>
        <dbReference type="Rhea" id="RHEA:18813"/>
        <dbReference type="ChEBI" id="CHEBI:47961"/>
        <dbReference type="ChEBI" id="CHEBI:87491"/>
        <dbReference type="EC" id="5.3.3.10"/>
    </reaction>
</comment>
<dbReference type="GO" id="GO:0046872">
    <property type="term" value="F:metal ion binding"/>
    <property type="evidence" value="ECO:0007669"/>
    <property type="project" value="UniProtKB-KW"/>
</dbReference>
<dbReference type="PANTHER" id="PTHR42796:SF4">
    <property type="entry name" value="FUMARYLACETOACETATE HYDROLASE DOMAIN-CONTAINING PROTEIN 2A"/>
    <property type="match status" value="1"/>
</dbReference>
<dbReference type="Pfam" id="PF01557">
    <property type="entry name" value="FAA_hydrolase"/>
    <property type="match status" value="1"/>
</dbReference>
<evidence type="ECO:0000256" key="6">
    <source>
        <dbReference type="ARBA" id="ARBA00060569"/>
    </source>
</evidence>
<dbReference type="SUPFAM" id="SSF56529">
    <property type="entry name" value="FAH"/>
    <property type="match status" value="1"/>
</dbReference>
<comment type="similarity">
    <text evidence="1">Belongs to the FAH family.</text>
</comment>
<comment type="pathway">
    <text evidence="7">Aromatic compound metabolism; 4-hydroxyphenylacetate degradation; pyruvate and succinate semialdehyde from 4-hydroxyphenylacetate: step 5/7.</text>
</comment>
<keyword evidence="2" id="KW-0479">Metal-binding</keyword>
<dbReference type="GO" id="GO:0016787">
    <property type="term" value="F:hydrolase activity"/>
    <property type="evidence" value="ECO:0007669"/>
    <property type="project" value="UniProtKB-KW"/>
</dbReference>
<keyword evidence="9" id="KW-0378">Hydrolase</keyword>
<dbReference type="Proteomes" id="UP000291822">
    <property type="component" value="Unassembled WGS sequence"/>
</dbReference>
<dbReference type="GO" id="GO:0019752">
    <property type="term" value="P:carboxylic acid metabolic process"/>
    <property type="evidence" value="ECO:0007669"/>
    <property type="project" value="UniProtKB-ARBA"/>
</dbReference>
<comment type="function">
    <text evidence="5">Decarboxylates OPET (5-oxo-pent-3-ene-1,2,5-tricarboxylic acid) into HHDD (2-hydroxy-hept-2,4-diene-1,7-dioate) and isomerizes it to OHED (2-oxo-hept-3-ene-1,7-dioate).</text>
</comment>
<dbReference type="EMBL" id="SJTG01000002">
    <property type="protein sequence ID" value="TCI10183.1"/>
    <property type="molecule type" value="Genomic_DNA"/>
</dbReference>
<evidence type="ECO:0000256" key="7">
    <source>
        <dbReference type="ARBA" id="ARBA00060680"/>
    </source>
</evidence>
<comment type="pathway">
    <text evidence="6">Aromatic compound metabolism; 4-hydroxyphenylacetate degradation; pyruvate and succinate semialdehyde from 4-hydroxyphenylacetate: step 4/7.</text>
</comment>
<evidence type="ECO:0000256" key="5">
    <source>
        <dbReference type="ARBA" id="ARBA00057150"/>
    </source>
</evidence>
<gene>
    <name evidence="9" type="ORF">EZM97_14835</name>
</gene>
<evidence type="ECO:0000256" key="1">
    <source>
        <dbReference type="ARBA" id="ARBA00010211"/>
    </source>
</evidence>
<keyword evidence="10" id="KW-1185">Reference proteome</keyword>
<evidence type="ECO:0000256" key="2">
    <source>
        <dbReference type="ARBA" id="ARBA00022723"/>
    </source>
</evidence>
<reference evidence="9 10" key="1">
    <citation type="submission" date="2019-02" db="EMBL/GenBank/DDBJ databases">
        <title>Dyella amyloliquefaciens sp. nov., isolated from forest soil.</title>
        <authorList>
            <person name="Gao Z.-H."/>
            <person name="Qiu L.-H."/>
        </authorList>
    </citation>
    <scope>NUCLEOTIDE SEQUENCE [LARGE SCALE GENOMIC DNA]</scope>
    <source>
        <strain evidence="9 10">KACC 12747</strain>
    </source>
</reference>
<name>A0A4R0YTK0_9GAMM</name>
<evidence type="ECO:0000256" key="3">
    <source>
        <dbReference type="ARBA" id="ARBA00051258"/>
    </source>
</evidence>
<dbReference type="InterPro" id="IPR051121">
    <property type="entry name" value="FAH"/>
</dbReference>
<accession>A0A4R0YTK0</accession>
<dbReference type="InterPro" id="IPR036663">
    <property type="entry name" value="Fumarylacetoacetase_C_sf"/>
</dbReference>
<organism evidence="9 10">
    <name type="scientific">Dyella soli</name>
    <dbReference type="NCBI Taxonomy" id="522319"/>
    <lineage>
        <taxon>Bacteria</taxon>
        <taxon>Pseudomonadati</taxon>
        <taxon>Pseudomonadota</taxon>
        <taxon>Gammaproteobacteria</taxon>
        <taxon>Lysobacterales</taxon>
        <taxon>Rhodanobacteraceae</taxon>
        <taxon>Dyella</taxon>
    </lineage>
</organism>
<dbReference type="GO" id="GO:0018800">
    <property type="term" value="F:5-oxopent-3-ene-1,2,5-tricarboxylate decarboxylase activity"/>
    <property type="evidence" value="ECO:0007669"/>
    <property type="project" value="UniProtKB-EC"/>
</dbReference>
<dbReference type="PANTHER" id="PTHR42796">
    <property type="entry name" value="FUMARYLACETOACETATE HYDROLASE DOMAIN-CONTAINING PROTEIN 2A-RELATED"/>
    <property type="match status" value="1"/>
</dbReference>
<dbReference type="InterPro" id="IPR011234">
    <property type="entry name" value="Fumarylacetoacetase-like_C"/>
</dbReference>
<evidence type="ECO:0000259" key="8">
    <source>
        <dbReference type="Pfam" id="PF01557"/>
    </source>
</evidence>
<protein>
    <submittedName>
        <fullName evidence="9">FAA hydrolase family protein</fullName>
    </submittedName>
</protein>
<comment type="caution">
    <text evidence="9">The sequence shown here is derived from an EMBL/GenBank/DDBJ whole genome shotgun (WGS) entry which is preliminary data.</text>
</comment>
<feature type="domain" description="Fumarylacetoacetase-like C-terminal" evidence="8">
    <location>
        <begin position="75"/>
        <end position="281"/>
    </location>
</feature>
<dbReference type="FunFam" id="3.90.850.10:FF:000002">
    <property type="entry name" value="2-hydroxyhepta-2,4-diene-1,7-dioate isomerase"/>
    <property type="match status" value="1"/>
</dbReference>
<evidence type="ECO:0000313" key="10">
    <source>
        <dbReference type="Proteomes" id="UP000291822"/>
    </source>
</evidence>
<dbReference type="AlphaFoldDB" id="A0A4R0YTK0"/>
<comment type="catalytic activity">
    <reaction evidence="3">
        <text>(3E,5R)-5-carboxy-2-oxohept-3-enedioate + H(+) = (4Z)-2-oxohept-4-enedioate + CO2</text>
        <dbReference type="Rhea" id="RHEA:14397"/>
        <dbReference type="ChEBI" id="CHEBI:15378"/>
        <dbReference type="ChEBI" id="CHEBI:16526"/>
        <dbReference type="ChEBI" id="CHEBI:87491"/>
        <dbReference type="ChEBI" id="CHEBI:87507"/>
        <dbReference type="EC" id="4.1.1.68"/>
    </reaction>
</comment>
<evidence type="ECO:0000313" key="9">
    <source>
        <dbReference type="EMBL" id="TCI10183.1"/>
    </source>
</evidence>